<comment type="caution">
    <text evidence="9">The sequence shown here is derived from an EMBL/GenBank/DDBJ whole genome shotgun (WGS) entry which is preliminary data.</text>
</comment>
<dbReference type="PANTHER" id="PTHR30026:SF21">
    <property type="entry name" value="SLR1270 PROTEIN"/>
    <property type="match status" value="1"/>
</dbReference>
<evidence type="ECO:0000256" key="8">
    <source>
        <dbReference type="SAM" id="SignalP"/>
    </source>
</evidence>
<evidence type="ECO:0000256" key="2">
    <source>
        <dbReference type="ARBA" id="ARBA00007613"/>
    </source>
</evidence>
<dbReference type="PANTHER" id="PTHR30026">
    <property type="entry name" value="OUTER MEMBRANE PROTEIN TOLC"/>
    <property type="match status" value="1"/>
</dbReference>
<dbReference type="Pfam" id="PF02321">
    <property type="entry name" value="OEP"/>
    <property type="match status" value="1"/>
</dbReference>
<evidence type="ECO:0000256" key="3">
    <source>
        <dbReference type="ARBA" id="ARBA00022448"/>
    </source>
</evidence>
<dbReference type="Proteomes" id="UP001595616">
    <property type="component" value="Unassembled WGS sequence"/>
</dbReference>
<sequence length="464" mass="53196">MKKFTLVFGLFLLKSLVFAQKNEILVFEEYLKTVSQNHPTVKQADARISQAFFNVMASRGAFDPVLASSQDLKTLDSKNYYNHQSTELKVLTPFGLGFKTGVEKSNGAFVNPEYTPGTLTYLGVELPVLKGLLIDQQRAQFQVSKQMSLFSEAEKASVVNDLMLDAAVSYWEWAGAYLILENLNENLINAQERAALVKIGFTNGDKSAADTLEAQSQVQSIILAKEEALTFFQSQKITLARFIWSEEQVPYLLAENVVPDTRRFVTLYESENIDDLIKGLATFHPDLRQYTFKLSSLEIDRKLKFQSMLPELKLKANLLSKDFYSFKSSYSPYLTNNYKFGFDFKLPLLLREGRGKVKVADFKISETKLQLQEKTWYIENKVLQYDTEMRGLGRQIEAASQMFQNYNRLLGIEQLKFFQGESSLFVLNSRQNKLLDAQVKLQKLKTKYLQTYYKVLWSAGRLTE</sequence>
<dbReference type="SUPFAM" id="SSF56954">
    <property type="entry name" value="Outer membrane efflux proteins (OEP)"/>
    <property type="match status" value="1"/>
</dbReference>
<protein>
    <submittedName>
        <fullName evidence="9">TolC family protein</fullName>
    </submittedName>
</protein>
<evidence type="ECO:0000256" key="7">
    <source>
        <dbReference type="ARBA" id="ARBA00023237"/>
    </source>
</evidence>
<keyword evidence="3" id="KW-0813">Transport</keyword>
<keyword evidence="5" id="KW-0812">Transmembrane</keyword>
<comment type="subcellular location">
    <subcellularLocation>
        <location evidence="1">Cell outer membrane</location>
    </subcellularLocation>
</comment>
<keyword evidence="8" id="KW-0732">Signal</keyword>
<name>A0ABV7Z198_9BACT</name>
<evidence type="ECO:0000256" key="4">
    <source>
        <dbReference type="ARBA" id="ARBA00022452"/>
    </source>
</evidence>
<evidence type="ECO:0000256" key="1">
    <source>
        <dbReference type="ARBA" id="ARBA00004442"/>
    </source>
</evidence>
<dbReference type="Gene3D" id="1.20.1600.10">
    <property type="entry name" value="Outer membrane efflux proteins (OEP)"/>
    <property type="match status" value="1"/>
</dbReference>
<evidence type="ECO:0000313" key="9">
    <source>
        <dbReference type="EMBL" id="MFC3812926.1"/>
    </source>
</evidence>
<feature type="chain" id="PRO_5047067167" evidence="8">
    <location>
        <begin position="20"/>
        <end position="464"/>
    </location>
</feature>
<keyword evidence="7" id="KW-0998">Cell outer membrane</keyword>
<dbReference type="EMBL" id="JBHRYQ010000001">
    <property type="protein sequence ID" value="MFC3812926.1"/>
    <property type="molecule type" value="Genomic_DNA"/>
</dbReference>
<reference evidence="10" key="1">
    <citation type="journal article" date="2019" name="Int. J. Syst. Evol. Microbiol.">
        <title>The Global Catalogue of Microorganisms (GCM) 10K type strain sequencing project: providing services to taxonomists for standard genome sequencing and annotation.</title>
        <authorList>
            <consortium name="The Broad Institute Genomics Platform"/>
            <consortium name="The Broad Institute Genome Sequencing Center for Infectious Disease"/>
            <person name="Wu L."/>
            <person name="Ma J."/>
        </authorList>
    </citation>
    <scope>NUCLEOTIDE SEQUENCE [LARGE SCALE GENOMIC DNA]</scope>
    <source>
        <strain evidence="10">CECT 7956</strain>
    </source>
</reference>
<evidence type="ECO:0000256" key="5">
    <source>
        <dbReference type="ARBA" id="ARBA00022692"/>
    </source>
</evidence>
<dbReference type="InterPro" id="IPR051906">
    <property type="entry name" value="TolC-like"/>
</dbReference>
<keyword evidence="4" id="KW-1134">Transmembrane beta strand</keyword>
<evidence type="ECO:0000313" key="10">
    <source>
        <dbReference type="Proteomes" id="UP001595616"/>
    </source>
</evidence>
<feature type="signal peptide" evidence="8">
    <location>
        <begin position="1"/>
        <end position="19"/>
    </location>
</feature>
<organism evidence="9 10">
    <name type="scientific">Lacihabitans lacunae</name>
    <dbReference type="NCBI Taxonomy" id="1028214"/>
    <lineage>
        <taxon>Bacteria</taxon>
        <taxon>Pseudomonadati</taxon>
        <taxon>Bacteroidota</taxon>
        <taxon>Cytophagia</taxon>
        <taxon>Cytophagales</taxon>
        <taxon>Leadbetterellaceae</taxon>
        <taxon>Lacihabitans</taxon>
    </lineage>
</organism>
<proteinExistence type="inferred from homology"/>
<accession>A0ABV7Z198</accession>
<dbReference type="RefSeq" id="WP_379839832.1">
    <property type="nucleotide sequence ID" value="NZ_JBHRYQ010000001.1"/>
</dbReference>
<comment type="similarity">
    <text evidence="2">Belongs to the outer membrane factor (OMF) (TC 1.B.17) family.</text>
</comment>
<evidence type="ECO:0000256" key="6">
    <source>
        <dbReference type="ARBA" id="ARBA00023136"/>
    </source>
</evidence>
<gene>
    <name evidence="9" type="ORF">ACFOOI_19845</name>
</gene>
<keyword evidence="10" id="KW-1185">Reference proteome</keyword>
<keyword evidence="6" id="KW-0472">Membrane</keyword>
<dbReference type="InterPro" id="IPR003423">
    <property type="entry name" value="OMP_efflux"/>
</dbReference>